<evidence type="ECO:0000313" key="3">
    <source>
        <dbReference type="Proteomes" id="UP000018958"/>
    </source>
</evidence>
<dbReference type="AlphaFoldDB" id="W2W5W4"/>
<feature type="compositionally biased region" description="Low complexity" evidence="1">
    <location>
        <begin position="35"/>
        <end position="44"/>
    </location>
</feature>
<sequence length="135" mass="15602">MRSVLKICMYKITHTECDNDNCYFYIDVCSDKTTSTHATHASPTPHAPVEDGSEINNLADIAGQGQANPPPPLDKLSPRKRNLNKRSHIPHFGRSNYTFFRLTEPRIQRKIRRLQPAKALRTRRWVIFRDKNTSI</sequence>
<feature type="compositionally biased region" description="Basic residues" evidence="1">
    <location>
        <begin position="78"/>
        <end position="90"/>
    </location>
</feature>
<gene>
    <name evidence="2" type="ORF">F441_17593</name>
</gene>
<reference evidence="2 3" key="1">
    <citation type="submission" date="2013-11" db="EMBL/GenBank/DDBJ databases">
        <title>The Genome Sequence of Phytophthora parasitica CJ01A1.</title>
        <authorList>
            <consortium name="The Broad Institute Genomics Platform"/>
            <person name="Russ C."/>
            <person name="Tyler B."/>
            <person name="Panabieres F."/>
            <person name="Shan W."/>
            <person name="Tripathy S."/>
            <person name="Grunwald N."/>
            <person name="Machado M."/>
            <person name="Johnson C.S."/>
            <person name="Walker B."/>
            <person name="Young S.K."/>
            <person name="Zeng Q."/>
            <person name="Gargeya S."/>
            <person name="Fitzgerald M."/>
            <person name="Haas B."/>
            <person name="Abouelleil A."/>
            <person name="Allen A.W."/>
            <person name="Alvarado L."/>
            <person name="Arachchi H.M."/>
            <person name="Berlin A.M."/>
            <person name="Chapman S.B."/>
            <person name="Gainer-Dewar J."/>
            <person name="Goldberg J."/>
            <person name="Griggs A."/>
            <person name="Gujja S."/>
            <person name="Hansen M."/>
            <person name="Howarth C."/>
            <person name="Imamovic A."/>
            <person name="Ireland A."/>
            <person name="Larimer J."/>
            <person name="McCowan C."/>
            <person name="Murphy C."/>
            <person name="Pearson M."/>
            <person name="Poon T.W."/>
            <person name="Priest M."/>
            <person name="Roberts A."/>
            <person name="Saif S."/>
            <person name="Shea T."/>
            <person name="Sisk P."/>
            <person name="Sykes S."/>
            <person name="Wortman J."/>
            <person name="Nusbaum C."/>
            <person name="Birren B."/>
        </authorList>
    </citation>
    <scope>NUCLEOTIDE SEQUENCE [LARGE SCALE GENOMIC DNA]</scope>
    <source>
        <strain evidence="2 3">CJ01A1</strain>
    </source>
</reference>
<protein>
    <submittedName>
        <fullName evidence="2">Uncharacterized protein</fullName>
    </submittedName>
</protein>
<comment type="caution">
    <text evidence="2">The sequence shown here is derived from an EMBL/GenBank/DDBJ whole genome shotgun (WGS) entry which is preliminary data.</text>
</comment>
<proteinExistence type="predicted"/>
<dbReference type="EMBL" id="ANIX01003497">
    <property type="protein sequence ID" value="ETP05927.1"/>
    <property type="molecule type" value="Genomic_DNA"/>
</dbReference>
<organism evidence="2 3">
    <name type="scientific">Phytophthora nicotianae CJ01A1</name>
    <dbReference type="NCBI Taxonomy" id="1317063"/>
    <lineage>
        <taxon>Eukaryota</taxon>
        <taxon>Sar</taxon>
        <taxon>Stramenopiles</taxon>
        <taxon>Oomycota</taxon>
        <taxon>Peronosporomycetes</taxon>
        <taxon>Peronosporales</taxon>
        <taxon>Peronosporaceae</taxon>
        <taxon>Phytophthora</taxon>
    </lineage>
</organism>
<accession>W2W5W4</accession>
<evidence type="ECO:0000256" key="1">
    <source>
        <dbReference type="SAM" id="MobiDB-lite"/>
    </source>
</evidence>
<evidence type="ECO:0000313" key="2">
    <source>
        <dbReference type="EMBL" id="ETP05927.1"/>
    </source>
</evidence>
<feature type="region of interest" description="Disordered" evidence="1">
    <location>
        <begin position="35"/>
        <end position="90"/>
    </location>
</feature>
<dbReference type="Proteomes" id="UP000018958">
    <property type="component" value="Unassembled WGS sequence"/>
</dbReference>
<name>W2W5W4_PHYNI</name>